<organism evidence="1 2">
    <name type="scientific">Bacteroides fluxus YIT 12057</name>
    <dbReference type="NCBI Taxonomy" id="763034"/>
    <lineage>
        <taxon>Bacteria</taxon>
        <taxon>Pseudomonadati</taxon>
        <taxon>Bacteroidota</taxon>
        <taxon>Bacteroidia</taxon>
        <taxon>Bacteroidales</taxon>
        <taxon>Bacteroidaceae</taxon>
        <taxon>Bacteroides</taxon>
    </lineage>
</organism>
<reference evidence="1 2" key="1">
    <citation type="submission" date="2011-02" db="EMBL/GenBank/DDBJ databases">
        <authorList>
            <person name="Weinstock G."/>
            <person name="Sodergren E."/>
            <person name="Clifton S."/>
            <person name="Fulton L."/>
            <person name="Fulton B."/>
            <person name="Courtney L."/>
            <person name="Fronick C."/>
            <person name="Harrison M."/>
            <person name="Strong C."/>
            <person name="Farmer C."/>
            <person name="Delahaunty K."/>
            <person name="Markovic C."/>
            <person name="Hall O."/>
            <person name="Minx P."/>
            <person name="Tomlinson C."/>
            <person name="Mitreva M."/>
            <person name="Hou S."/>
            <person name="Chen J."/>
            <person name="Wollam A."/>
            <person name="Pepin K.H."/>
            <person name="Johnson M."/>
            <person name="Bhonagiri V."/>
            <person name="Zhang X."/>
            <person name="Suruliraj S."/>
            <person name="Warren W."/>
            <person name="Chinwalla A."/>
            <person name="Mardis E.R."/>
            <person name="Wilson R.K."/>
        </authorList>
    </citation>
    <scope>NUCLEOTIDE SEQUENCE [LARGE SCALE GENOMIC DNA]</scope>
    <source>
        <strain evidence="1 2">YIT 12057</strain>
    </source>
</reference>
<dbReference type="AlphaFoldDB" id="F3PRL6"/>
<dbReference type="Proteomes" id="UP000003416">
    <property type="component" value="Unassembled WGS sequence"/>
</dbReference>
<keyword evidence="2" id="KW-1185">Reference proteome</keyword>
<accession>F3PRL6</accession>
<dbReference type="STRING" id="763034.HMPREF9446_01367"/>
<evidence type="ECO:0000313" key="1">
    <source>
        <dbReference type="EMBL" id="EGF58347.1"/>
    </source>
</evidence>
<name>F3PRL6_9BACE</name>
<evidence type="ECO:0000313" key="2">
    <source>
        <dbReference type="Proteomes" id="UP000003416"/>
    </source>
</evidence>
<sequence length="44" mass="4747">MAQLCQCGGTSVPTVWQKTAKNTGFLSVQEEAAVVLNFVISRSF</sequence>
<protein>
    <submittedName>
        <fullName evidence="1">Uncharacterized protein</fullName>
    </submittedName>
</protein>
<dbReference type="HOGENOM" id="CLU_3212383_0_0_10"/>
<gene>
    <name evidence="1" type="ORF">HMPREF9446_01367</name>
</gene>
<dbReference type="EMBL" id="AFBN01000024">
    <property type="protein sequence ID" value="EGF58347.1"/>
    <property type="molecule type" value="Genomic_DNA"/>
</dbReference>
<proteinExistence type="predicted"/>
<comment type="caution">
    <text evidence="1">The sequence shown here is derived from an EMBL/GenBank/DDBJ whole genome shotgun (WGS) entry which is preliminary data.</text>
</comment>